<dbReference type="SMART" id="SM00460">
    <property type="entry name" value="TGc"/>
    <property type="match status" value="1"/>
</dbReference>
<dbReference type="PANTHER" id="PTHR33490">
    <property type="entry name" value="BLR5614 PROTEIN-RELATED"/>
    <property type="match status" value="1"/>
</dbReference>
<dbReference type="RefSeq" id="WP_068246971.1">
    <property type="nucleotide sequence ID" value="NZ_LPUY01000095.1"/>
</dbReference>
<feature type="domain" description="Transglutaminase-like" evidence="1">
    <location>
        <begin position="165"/>
        <end position="229"/>
    </location>
</feature>
<proteinExistence type="predicted"/>
<accession>A0A132BTB7</accession>
<evidence type="ECO:0000313" key="2">
    <source>
        <dbReference type="EMBL" id="KUP91456.1"/>
    </source>
</evidence>
<protein>
    <submittedName>
        <fullName evidence="2">Transglutaminase-like superfamily protein</fullName>
    </submittedName>
</protein>
<organism evidence="2 3">
    <name type="scientific">Tritonibacter horizontis</name>
    <dbReference type="NCBI Taxonomy" id="1768241"/>
    <lineage>
        <taxon>Bacteria</taxon>
        <taxon>Pseudomonadati</taxon>
        <taxon>Pseudomonadota</taxon>
        <taxon>Alphaproteobacteria</taxon>
        <taxon>Rhodobacterales</taxon>
        <taxon>Paracoccaceae</taxon>
        <taxon>Tritonibacter</taxon>
    </lineage>
</organism>
<dbReference type="OrthoDB" id="9804023at2"/>
<name>A0A132BTB7_9RHOB</name>
<dbReference type="SUPFAM" id="SSF54001">
    <property type="entry name" value="Cysteine proteinases"/>
    <property type="match status" value="1"/>
</dbReference>
<dbReference type="PATRIC" id="fig|1768241.3.peg.3777"/>
<keyword evidence="3" id="KW-1185">Reference proteome</keyword>
<gene>
    <name evidence="2" type="ORF">TRIHO_36190</name>
</gene>
<dbReference type="EMBL" id="LPUY01000095">
    <property type="protein sequence ID" value="KUP91456.1"/>
    <property type="molecule type" value="Genomic_DNA"/>
</dbReference>
<dbReference type="AlphaFoldDB" id="A0A132BTB7"/>
<dbReference type="InterPro" id="IPR038765">
    <property type="entry name" value="Papain-like_cys_pep_sf"/>
</dbReference>
<dbReference type="Gene3D" id="3.10.620.30">
    <property type="match status" value="1"/>
</dbReference>
<dbReference type="Proteomes" id="UP000068382">
    <property type="component" value="Unassembled WGS sequence"/>
</dbReference>
<dbReference type="InterPro" id="IPR002931">
    <property type="entry name" value="Transglutaminase-like"/>
</dbReference>
<evidence type="ECO:0000313" key="3">
    <source>
        <dbReference type="Proteomes" id="UP000068382"/>
    </source>
</evidence>
<dbReference type="Pfam" id="PF01841">
    <property type="entry name" value="Transglut_core"/>
    <property type="match status" value="1"/>
</dbReference>
<comment type="caution">
    <text evidence="2">The sequence shown here is derived from an EMBL/GenBank/DDBJ whole genome shotgun (WGS) entry which is preliminary data.</text>
</comment>
<dbReference type="Pfam" id="PF08379">
    <property type="entry name" value="Bact_transglu_N"/>
    <property type="match status" value="1"/>
</dbReference>
<sequence>MADVTRLSIRHVTTYSYEQPVHYALQKLRLTPLSGPGQNVVEWRSTVTGGSKQLVYNDPLMNHTELVKVDSNATQVEIVSEGIVEVENRNGVVGQHTGFAPLWLYEAATPLTAAGNQVRHLAARVRQETEEMDEIPRMHHLAAEISDTVQYEIGQTDPDTTAEVALAAGHGVCQDHAHIMIAAARHLGYPARYISGYLLMDGQISQDASHAWCEIHLDTLGWVGFDVSNRICPDGRYVRVAVGRDYGDAAPIVGIRQGHGDEALTVSLQVQQ</sequence>
<dbReference type="PANTHER" id="PTHR33490:SF6">
    <property type="entry name" value="SLL1049 PROTEIN"/>
    <property type="match status" value="1"/>
</dbReference>
<evidence type="ECO:0000259" key="1">
    <source>
        <dbReference type="SMART" id="SM00460"/>
    </source>
</evidence>
<dbReference type="InterPro" id="IPR013589">
    <property type="entry name" value="Bac_transglu_N"/>
</dbReference>
<reference evidence="2 3" key="1">
    <citation type="submission" date="2015-12" db="EMBL/GenBank/DDBJ databases">
        <title>Genome sequence of the marine Rhodobacteraceae strain O3.65, Candidatus Tritonibacter horizontis.</title>
        <authorList>
            <person name="Poehlein A."/>
            <person name="Giebel H.A."/>
            <person name="Voget S."/>
            <person name="Brinkhoff T."/>
        </authorList>
    </citation>
    <scope>NUCLEOTIDE SEQUENCE [LARGE SCALE GENOMIC DNA]</scope>
    <source>
        <strain evidence="2 3">O3.65</strain>
    </source>
</reference>